<gene>
    <name evidence="1" type="ORF">ONZ52_04295</name>
</gene>
<comment type="caution">
    <text evidence="1">The sequence shown here is derived from an EMBL/GenBank/DDBJ whole genome shotgun (WGS) entry which is preliminary data.</text>
</comment>
<name>A0ABT3KCL1_9GAMM</name>
<sequence>MRPDFVTTGSTVYAVNEIVSYLTPKLTGNEDDIDKVSEITRHVGRFDKPDEIKNWMSRKDGGIRIAALRVRNIDQSAGQMTGDVDLVAYVFCTEQFGYSRDQRAEVIAGRLAKLLLANKGVPTANKKAESLNMDNLYSGDVDGLGLAIWSVSWTQNWVLDKPITAADLDDFVTMYATAEIADGAPTMDSDITLDQ</sequence>
<dbReference type="Proteomes" id="UP001431181">
    <property type="component" value="Unassembled WGS sequence"/>
</dbReference>
<reference evidence="1" key="1">
    <citation type="submission" date="2022-11" db="EMBL/GenBank/DDBJ databases">
        <title>Marinomonas sp. nov., isolated from marine algae.</title>
        <authorList>
            <person name="Choi D.G."/>
            <person name="Kim J.M."/>
            <person name="Lee J.K."/>
            <person name="Baek J.H."/>
            <person name="Jeon C.O."/>
        </authorList>
    </citation>
    <scope>NUCLEOTIDE SEQUENCE</scope>
    <source>
        <strain evidence="1">KJ51-3</strain>
    </source>
</reference>
<evidence type="ECO:0000313" key="2">
    <source>
        <dbReference type="Proteomes" id="UP001431181"/>
    </source>
</evidence>
<organism evidence="1 2">
    <name type="scientific">Marinomonas rhodophyticola</name>
    <dbReference type="NCBI Taxonomy" id="2992803"/>
    <lineage>
        <taxon>Bacteria</taxon>
        <taxon>Pseudomonadati</taxon>
        <taxon>Pseudomonadota</taxon>
        <taxon>Gammaproteobacteria</taxon>
        <taxon>Oceanospirillales</taxon>
        <taxon>Oceanospirillaceae</taxon>
        <taxon>Marinomonas</taxon>
    </lineage>
</organism>
<accession>A0ABT3KCL1</accession>
<dbReference type="RefSeq" id="WP_265217492.1">
    <property type="nucleotide sequence ID" value="NZ_JAPEUL010000004.1"/>
</dbReference>
<keyword evidence="2" id="KW-1185">Reference proteome</keyword>
<dbReference type="EMBL" id="JAPEUL010000004">
    <property type="protein sequence ID" value="MCW4628280.1"/>
    <property type="molecule type" value="Genomic_DNA"/>
</dbReference>
<protein>
    <submittedName>
        <fullName evidence="1">Uncharacterized protein</fullName>
    </submittedName>
</protein>
<proteinExistence type="predicted"/>
<evidence type="ECO:0000313" key="1">
    <source>
        <dbReference type="EMBL" id="MCW4628280.1"/>
    </source>
</evidence>